<gene>
    <name evidence="1" type="ORF">AVEN_182346_1</name>
</gene>
<dbReference type="Proteomes" id="UP000499080">
    <property type="component" value="Unassembled WGS sequence"/>
</dbReference>
<organism evidence="1 2">
    <name type="scientific">Araneus ventricosus</name>
    <name type="common">Orbweaver spider</name>
    <name type="synonym">Epeira ventricosa</name>
    <dbReference type="NCBI Taxonomy" id="182803"/>
    <lineage>
        <taxon>Eukaryota</taxon>
        <taxon>Metazoa</taxon>
        <taxon>Ecdysozoa</taxon>
        <taxon>Arthropoda</taxon>
        <taxon>Chelicerata</taxon>
        <taxon>Arachnida</taxon>
        <taxon>Araneae</taxon>
        <taxon>Araneomorphae</taxon>
        <taxon>Entelegynae</taxon>
        <taxon>Araneoidea</taxon>
        <taxon>Araneidae</taxon>
        <taxon>Araneus</taxon>
    </lineage>
</organism>
<name>A0A4Y2TTS4_ARAVE</name>
<comment type="caution">
    <text evidence="1">The sequence shown here is derived from an EMBL/GenBank/DDBJ whole genome shotgun (WGS) entry which is preliminary data.</text>
</comment>
<protein>
    <submittedName>
        <fullName evidence="1">Uncharacterized protein</fullName>
    </submittedName>
</protein>
<dbReference type="AlphaFoldDB" id="A0A4Y2TTS4"/>
<dbReference type="EMBL" id="BGPR01030372">
    <property type="protein sequence ID" value="GBO02840.1"/>
    <property type="molecule type" value="Genomic_DNA"/>
</dbReference>
<sequence length="191" mass="21961">MGPSWKPGIMNVRKGISEKRRNSWKHYERITSQGHTQHRYDALIGTRTDALGPIEGNFSSQKTSSYMCIRFSSGVQYKLFSPLSAADHYNVFRVASHLSGLLSRTASLEEAKHCFVTSGLLTNEKDWLQLLAEYKKGCLIARPHYSDRMNSVQYFCVGRLMWMRGKWLVRRIAFATYYTSQRDTPANHGQE</sequence>
<proteinExistence type="predicted"/>
<reference evidence="1 2" key="1">
    <citation type="journal article" date="2019" name="Sci. Rep.">
        <title>Orb-weaving spider Araneus ventricosus genome elucidates the spidroin gene catalogue.</title>
        <authorList>
            <person name="Kono N."/>
            <person name="Nakamura H."/>
            <person name="Ohtoshi R."/>
            <person name="Moran D.A.P."/>
            <person name="Shinohara A."/>
            <person name="Yoshida Y."/>
            <person name="Fujiwara M."/>
            <person name="Mori M."/>
            <person name="Tomita M."/>
            <person name="Arakawa K."/>
        </authorList>
    </citation>
    <scope>NUCLEOTIDE SEQUENCE [LARGE SCALE GENOMIC DNA]</scope>
</reference>
<keyword evidence="2" id="KW-1185">Reference proteome</keyword>
<accession>A0A4Y2TTS4</accession>
<evidence type="ECO:0000313" key="1">
    <source>
        <dbReference type="EMBL" id="GBO02840.1"/>
    </source>
</evidence>
<evidence type="ECO:0000313" key="2">
    <source>
        <dbReference type="Proteomes" id="UP000499080"/>
    </source>
</evidence>